<evidence type="ECO:0000313" key="4">
    <source>
        <dbReference type="EMBL" id="VDK36983.1"/>
    </source>
</evidence>
<dbReference type="CDD" id="cd00590">
    <property type="entry name" value="RRM_SF"/>
    <property type="match status" value="1"/>
</dbReference>
<dbReference type="PROSITE" id="PS50102">
    <property type="entry name" value="RRM"/>
    <property type="match status" value="1"/>
</dbReference>
<gene>
    <name evidence="4" type="ORF">DILT_LOCUS826</name>
</gene>
<dbReference type="InterPro" id="IPR000504">
    <property type="entry name" value="RRM_dom"/>
</dbReference>
<evidence type="ECO:0000256" key="1">
    <source>
        <dbReference type="PROSITE-ProRule" id="PRU00176"/>
    </source>
</evidence>
<keyword evidence="5" id="KW-1185">Reference proteome</keyword>
<accession>A0A3P6Q3Z7</accession>
<dbReference type="SUPFAM" id="SSF54928">
    <property type="entry name" value="RNA-binding domain, RBD"/>
    <property type="match status" value="1"/>
</dbReference>
<dbReference type="InterPro" id="IPR035979">
    <property type="entry name" value="RBD_domain_sf"/>
</dbReference>
<dbReference type="EMBL" id="UYRU01004125">
    <property type="protein sequence ID" value="VDK36983.1"/>
    <property type="molecule type" value="Genomic_DNA"/>
</dbReference>
<dbReference type="AlphaFoldDB" id="A0A3P6Q3Z7"/>
<feature type="region of interest" description="Disordered" evidence="2">
    <location>
        <begin position="1"/>
        <end position="23"/>
    </location>
</feature>
<evidence type="ECO:0000256" key="2">
    <source>
        <dbReference type="SAM" id="MobiDB-lite"/>
    </source>
</evidence>
<dbReference type="OrthoDB" id="6282022at2759"/>
<proteinExistence type="predicted"/>
<organism evidence="4 5">
    <name type="scientific">Dibothriocephalus latus</name>
    <name type="common">Fish tapeworm</name>
    <name type="synonym">Diphyllobothrium latum</name>
    <dbReference type="NCBI Taxonomy" id="60516"/>
    <lineage>
        <taxon>Eukaryota</taxon>
        <taxon>Metazoa</taxon>
        <taxon>Spiralia</taxon>
        <taxon>Lophotrochozoa</taxon>
        <taxon>Platyhelminthes</taxon>
        <taxon>Cestoda</taxon>
        <taxon>Eucestoda</taxon>
        <taxon>Diphyllobothriidea</taxon>
        <taxon>Diphyllobothriidae</taxon>
        <taxon>Dibothriocephalus</taxon>
    </lineage>
</organism>
<keyword evidence="1" id="KW-0694">RNA-binding</keyword>
<dbReference type="GO" id="GO:0003723">
    <property type="term" value="F:RNA binding"/>
    <property type="evidence" value="ECO:0007669"/>
    <property type="project" value="UniProtKB-UniRule"/>
</dbReference>
<feature type="domain" description="RRM" evidence="3">
    <location>
        <begin position="40"/>
        <end position="116"/>
    </location>
</feature>
<reference evidence="4 5" key="1">
    <citation type="submission" date="2018-11" db="EMBL/GenBank/DDBJ databases">
        <authorList>
            <consortium name="Pathogen Informatics"/>
        </authorList>
    </citation>
    <scope>NUCLEOTIDE SEQUENCE [LARGE SCALE GENOMIC DNA]</scope>
</reference>
<evidence type="ECO:0000259" key="3">
    <source>
        <dbReference type="PROSITE" id="PS50102"/>
    </source>
</evidence>
<name>A0A3P6Q3Z7_DIBLA</name>
<sequence>MQNSKQTEPCQTETTRQPLTSEHQHALQIQQTVCQSQKPLGLYVDGFSAAITSENLKTHFQQFGEVLEVDMSVDDSTNVPSGNAYITLQPTVDPNQILETEHVVCGVSINVEECYSSSESHSNSEW</sequence>
<dbReference type="Pfam" id="PF00076">
    <property type="entry name" value="RRM_1"/>
    <property type="match status" value="1"/>
</dbReference>
<evidence type="ECO:0000313" key="5">
    <source>
        <dbReference type="Proteomes" id="UP000281553"/>
    </source>
</evidence>
<dbReference type="Proteomes" id="UP000281553">
    <property type="component" value="Unassembled WGS sequence"/>
</dbReference>
<dbReference type="Gene3D" id="3.30.70.330">
    <property type="match status" value="1"/>
</dbReference>
<protein>
    <recommendedName>
        <fullName evidence="3">RRM domain-containing protein</fullName>
    </recommendedName>
</protein>
<dbReference type="InterPro" id="IPR012677">
    <property type="entry name" value="Nucleotide-bd_a/b_plait_sf"/>
</dbReference>